<evidence type="ECO:0000259" key="1">
    <source>
        <dbReference type="PROSITE" id="PS51192"/>
    </source>
</evidence>
<dbReference type="PROSITE" id="PS51194">
    <property type="entry name" value="HELICASE_CTER"/>
    <property type="match status" value="1"/>
</dbReference>
<feature type="domain" description="Helicase ATP-binding" evidence="1">
    <location>
        <begin position="222"/>
        <end position="372"/>
    </location>
</feature>
<name>A0A5C5EDE4_9LACT</name>
<dbReference type="InterPro" id="IPR025202">
    <property type="entry name" value="PLD-like_dom"/>
</dbReference>
<dbReference type="CDD" id="cd18032">
    <property type="entry name" value="DEXHc_RE_I_III_res"/>
    <property type="match status" value="1"/>
</dbReference>
<dbReference type="Gene3D" id="3.40.50.300">
    <property type="entry name" value="P-loop containing nucleotide triphosphate hydrolases"/>
    <property type="match status" value="2"/>
</dbReference>
<dbReference type="PANTHER" id="PTHR47396">
    <property type="entry name" value="TYPE I RESTRICTION ENZYME ECOKI R PROTEIN"/>
    <property type="match status" value="1"/>
</dbReference>
<dbReference type="PANTHER" id="PTHR47396:SF1">
    <property type="entry name" value="ATP-DEPENDENT HELICASE IRC3-RELATED"/>
    <property type="match status" value="1"/>
</dbReference>
<accession>A0A5C5EDE4</accession>
<dbReference type="Proteomes" id="UP000313395">
    <property type="component" value="Unassembled WGS sequence"/>
</dbReference>
<dbReference type="AlphaFoldDB" id="A0A5C5EDE4"/>
<dbReference type="CDD" id="cd18799">
    <property type="entry name" value="SF2_C_EcoAI-like"/>
    <property type="match status" value="1"/>
</dbReference>
<dbReference type="SMART" id="SM00487">
    <property type="entry name" value="DEXDc"/>
    <property type="match status" value="1"/>
</dbReference>
<dbReference type="InterPro" id="IPR006935">
    <property type="entry name" value="Helicase/UvrB_N"/>
</dbReference>
<dbReference type="SUPFAM" id="SSF52540">
    <property type="entry name" value="P-loop containing nucleoside triphosphate hydrolases"/>
    <property type="match status" value="1"/>
</dbReference>
<protein>
    <submittedName>
        <fullName evidence="3">DUF3427 domain-containing protein</fullName>
    </submittedName>
</protein>
<dbReference type="Gene3D" id="3.30.870.10">
    <property type="entry name" value="Endonuclease Chain A"/>
    <property type="match status" value="1"/>
</dbReference>
<dbReference type="GO" id="GO:0003677">
    <property type="term" value="F:DNA binding"/>
    <property type="evidence" value="ECO:0007669"/>
    <property type="project" value="InterPro"/>
</dbReference>
<dbReference type="PROSITE" id="PS51192">
    <property type="entry name" value="HELICASE_ATP_BIND_1"/>
    <property type="match status" value="1"/>
</dbReference>
<keyword evidence="4" id="KW-1185">Reference proteome</keyword>
<dbReference type="InterPro" id="IPR058403">
    <property type="entry name" value="DUF8090"/>
</dbReference>
<dbReference type="Pfam" id="PF04851">
    <property type="entry name" value="ResIII"/>
    <property type="match status" value="1"/>
</dbReference>
<evidence type="ECO:0000313" key="4">
    <source>
        <dbReference type="Proteomes" id="UP000313395"/>
    </source>
</evidence>
<dbReference type="InterPro" id="IPR001650">
    <property type="entry name" value="Helicase_C-like"/>
</dbReference>
<dbReference type="InterPro" id="IPR014001">
    <property type="entry name" value="Helicase_ATP-bd"/>
</dbReference>
<proteinExistence type="predicted"/>
<evidence type="ECO:0000313" key="3">
    <source>
        <dbReference type="EMBL" id="TNV70215.1"/>
    </source>
</evidence>
<dbReference type="InterPro" id="IPR050742">
    <property type="entry name" value="Helicase_Restrict-Modif_Enz"/>
</dbReference>
<dbReference type="Pfam" id="PF11907">
    <property type="entry name" value="DUF3427"/>
    <property type="match status" value="1"/>
</dbReference>
<dbReference type="SMART" id="SM00490">
    <property type="entry name" value="HELICc"/>
    <property type="match status" value="1"/>
</dbReference>
<dbReference type="CDD" id="cd09204">
    <property type="entry name" value="PLDc_N_DEXD_b2"/>
    <property type="match status" value="1"/>
</dbReference>
<dbReference type="Pfam" id="PF00271">
    <property type="entry name" value="Helicase_C"/>
    <property type="match status" value="1"/>
</dbReference>
<gene>
    <name evidence="3" type="ORF">FHK04_03040</name>
</gene>
<dbReference type="Pfam" id="PF26350">
    <property type="entry name" value="DUF8090"/>
    <property type="match status" value="1"/>
</dbReference>
<dbReference type="Pfam" id="PF13091">
    <property type="entry name" value="PLDc_2"/>
    <property type="match status" value="1"/>
</dbReference>
<dbReference type="InterPro" id="IPR027417">
    <property type="entry name" value="P-loop_NTPase"/>
</dbReference>
<dbReference type="EMBL" id="VENO01000001">
    <property type="protein sequence ID" value="TNV70215.1"/>
    <property type="molecule type" value="Genomic_DNA"/>
</dbReference>
<comment type="caution">
    <text evidence="3">The sequence shown here is derived from an EMBL/GenBank/DDBJ whole genome shotgun (WGS) entry which is preliminary data.</text>
</comment>
<dbReference type="InterPro" id="IPR021835">
    <property type="entry name" value="DUF3427"/>
</dbReference>
<feature type="domain" description="Helicase C-terminal" evidence="2">
    <location>
        <begin position="421"/>
        <end position="579"/>
    </location>
</feature>
<dbReference type="SUPFAM" id="SSF56024">
    <property type="entry name" value="Phospholipase D/nuclease"/>
    <property type="match status" value="1"/>
</dbReference>
<dbReference type="GO" id="GO:0016787">
    <property type="term" value="F:hydrolase activity"/>
    <property type="evidence" value="ECO:0007669"/>
    <property type="project" value="InterPro"/>
</dbReference>
<dbReference type="GO" id="GO:0005829">
    <property type="term" value="C:cytosol"/>
    <property type="evidence" value="ECO:0007669"/>
    <property type="project" value="TreeGrafter"/>
</dbReference>
<organism evidence="3 4">
    <name type="scientific">Trichococcus shcherbakoviae subsp. psychrophilus</name>
    <dbReference type="NCBI Taxonomy" id="2585775"/>
    <lineage>
        <taxon>Bacteria</taxon>
        <taxon>Bacillati</taxon>
        <taxon>Bacillota</taxon>
        <taxon>Bacilli</taxon>
        <taxon>Lactobacillales</taxon>
        <taxon>Carnobacteriaceae</taxon>
        <taxon>Trichococcus</taxon>
    </lineage>
</organism>
<dbReference type="GO" id="GO:0005524">
    <property type="term" value="F:ATP binding"/>
    <property type="evidence" value="ECO:0007669"/>
    <property type="project" value="InterPro"/>
</dbReference>
<sequence length="963" mass="111393">MSIEKKRGEAMYSLITNSKKGTLLDELVQSLETCQRFYLNVAFINFSGLQLLLDPIQKAAENGASGKILTGTYLNFTEPYALTRLKAFQHIDTRIFVATQQTGFHPKAYIFEYTNYYKVIVGSSNITQSALKSNIEWNLQIITKDGNEDEEFISEIMEAYNLIWGSSEILDDAFINDYASFLSDRKKDLIVQESYPMVFQFTRGPSIKPNMMQELAMEKLMRLREKHQEKALVIAATGTGKTYMAAFDVKQTKPERLLFLVHREDILHSAMSSFKKIINLKDKSTGILSGTSKEHQSDYLFATIQSMKNIYAEYDPGHFDYIIVDEAHHATSPRYMEVLEHFNPKFLLGMTATPERTDGGNIFDLFDNNVPVEIRLREALEYDLLVPFHYFGITDESGVDLKDSENLTPDQIAKRLSVHRRVDFIIEKMNYYGHDGLKRKALGFCMTIAHAEFMAEEFNKRGIPSIALSGGDKVSKRESYTKLLEAEDSDLEVIFTVDIFNEGIDIPGVNLVMMLRPTQSSIIFTQQLGRGLRKKDNKEFLTVLDFIGNYSKSFLIAIALNGRHFYDKDSVKTSVKRNFSDLPGATHIQLDEISKQQILEQIDFENFSTLAYLKNTYNEFKNLNSGRIPWLLQDYLKVDAAPDPVKFFSRSGSFKARNYIEFLDKVEPNNELVMELQGNPLFMAMLTDLSQKLPLVRLHENMIITYLLTHETCTLETARAELLEYLDTVDDETILHAFRTLNMEFSDKGELKSARPLVTMDDRNVLHRTEEFSIILADEQYRPFIEDVLHYGRMRYLKTFGSLNYGIPHLKLYEEYTMRDIAVVSNYKKIHSSFRGQGVLKNDEINHYFYFVDLHKGDDVEERVNYKDKFISTKQFQWESPNSTKIDSDRGQDFINAENRGVTLHLFARKFKQIDNVTSKFIYLGKINPLSYRNEKPIEIQYKLQNEVPWELYQEFEPELSIK</sequence>
<evidence type="ECO:0000259" key="2">
    <source>
        <dbReference type="PROSITE" id="PS51194"/>
    </source>
</evidence>
<reference evidence="3 4" key="1">
    <citation type="submission" date="2019-06" db="EMBL/GenBank/DDBJ databases">
        <title>Description Trichococcus psychrophilus sp. nov., isolated from a cold spring, by genomic and phenotypic analyses.</title>
        <authorList>
            <person name="Zakharyuk A."/>
        </authorList>
    </citation>
    <scope>NUCLEOTIDE SEQUENCE [LARGE SCALE GENOMIC DNA]</scope>
    <source>
        <strain evidence="3 4">SKBG</strain>
    </source>
</reference>